<evidence type="ECO:0000313" key="14">
    <source>
        <dbReference type="EMBL" id="RVE58709.1"/>
    </source>
</evidence>
<organism evidence="14 15">
    <name type="scientific">Oryzias javanicus</name>
    <name type="common">Javanese ricefish</name>
    <name type="synonym">Aplocheilus javanicus</name>
    <dbReference type="NCBI Taxonomy" id="123683"/>
    <lineage>
        <taxon>Eukaryota</taxon>
        <taxon>Metazoa</taxon>
        <taxon>Chordata</taxon>
        <taxon>Craniata</taxon>
        <taxon>Vertebrata</taxon>
        <taxon>Euteleostomi</taxon>
        <taxon>Actinopterygii</taxon>
        <taxon>Neopterygii</taxon>
        <taxon>Teleostei</taxon>
        <taxon>Neoteleostei</taxon>
        <taxon>Acanthomorphata</taxon>
        <taxon>Ovalentaria</taxon>
        <taxon>Atherinomorphae</taxon>
        <taxon>Beloniformes</taxon>
        <taxon>Adrianichthyidae</taxon>
        <taxon>Oryziinae</taxon>
        <taxon>Oryzias</taxon>
    </lineage>
</organism>
<dbReference type="GO" id="GO:0016493">
    <property type="term" value="F:C-C chemokine receptor activity"/>
    <property type="evidence" value="ECO:0007669"/>
    <property type="project" value="TreeGrafter"/>
</dbReference>
<dbReference type="Proteomes" id="UP000283210">
    <property type="component" value="Chromosome 20"/>
</dbReference>
<dbReference type="InterPro" id="IPR050119">
    <property type="entry name" value="CCR1-9-like"/>
</dbReference>
<evidence type="ECO:0000256" key="10">
    <source>
        <dbReference type="RuleBase" id="RU000688"/>
    </source>
</evidence>
<feature type="transmembrane region" description="Helical" evidence="12">
    <location>
        <begin position="270"/>
        <end position="288"/>
    </location>
</feature>
<evidence type="ECO:0000256" key="8">
    <source>
        <dbReference type="ARBA" id="ARBA00023180"/>
    </source>
</evidence>
<keyword evidence="3 10" id="KW-0812">Transmembrane</keyword>
<dbReference type="InterPro" id="IPR000276">
    <property type="entry name" value="GPCR_Rhodpsn"/>
</dbReference>
<dbReference type="Pfam" id="PF00001">
    <property type="entry name" value="7tm_1"/>
    <property type="match status" value="1"/>
</dbReference>
<dbReference type="GO" id="GO:0009897">
    <property type="term" value="C:external side of plasma membrane"/>
    <property type="evidence" value="ECO:0007669"/>
    <property type="project" value="TreeGrafter"/>
</dbReference>
<accession>A0A437C7M3</accession>
<dbReference type="GO" id="GO:0006955">
    <property type="term" value="P:immune response"/>
    <property type="evidence" value="ECO:0007669"/>
    <property type="project" value="TreeGrafter"/>
</dbReference>
<dbReference type="OrthoDB" id="9874829at2759"/>
<keyword evidence="7 10" id="KW-0675">Receptor</keyword>
<comment type="similarity">
    <text evidence="10">Belongs to the G-protein coupled receptor 1 family.</text>
</comment>
<dbReference type="InterPro" id="IPR017452">
    <property type="entry name" value="GPCR_Rhodpsn_7TM"/>
</dbReference>
<name>A0A437C7M3_ORYJA</name>
<evidence type="ECO:0000256" key="11">
    <source>
        <dbReference type="SAM" id="MobiDB-lite"/>
    </source>
</evidence>
<dbReference type="FunFam" id="1.20.1070.10:FF:000035">
    <property type="entry name" value="C-C chemokine receptor type 6"/>
    <property type="match status" value="1"/>
</dbReference>
<dbReference type="InterPro" id="IPR000355">
    <property type="entry name" value="Chemokine_rcpt"/>
</dbReference>
<evidence type="ECO:0000256" key="9">
    <source>
        <dbReference type="ARBA" id="ARBA00023224"/>
    </source>
</evidence>
<proteinExistence type="inferred from homology"/>
<keyword evidence="2" id="KW-1003">Cell membrane</keyword>
<keyword evidence="4 12" id="KW-1133">Transmembrane helix</keyword>
<sequence>MSEAHAHTNFQATWKKAVGSGGGGPEQALVTSALELVQSVSLEQSVSFNRWFIQARKKITTRKREKMEDYEYEEGNVTYDYNVEHSVCDKETVRSFGGVFLPIIYALALVVGLAGNALVVVVYTSRLRLRTLTDVCILNLAISDLLLLFTLPFWAADAVHGWTLGSAACKLTSFLYSTNFSCGMLLLACISVDRYRAVTHNPTGRAGTGQRVRRRWLLVCLALWALASFLGLPELIFSKVKVSHHRTSCTAIYPRSMARPAKAALELLEVILRFLLPFAVMIVCYTLMGRALSRVPGVRRERKWRALRVLFAVVAVFLLTQLPYNVVKLCRALDIIYVLVTVCDVSKGLDHALQVTESLALTHACINPLLYAFIGSSFRSHVLKAAKRLGERLGKRSQPESKEPAVELVLRTQSQNNSRSDSDDQDTSTFTI</sequence>
<feature type="transmembrane region" description="Helical" evidence="12">
    <location>
        <begin position="99"/>
        <end position="123"/>
    </location>
</feature>
<keyword evidence="15" id="KW-1185">Reference proteome</keyword>
<dbReference type="GO" id="GO:0019957">
    <property type="term" value="F:C-C chemokine binding"/>
    <property type="evidence" value="ECO:0007669"/>
    <property type="project" value="TreeGrafter"/>
</dbReference>
<evidence type="ECO:0000256" key="7">
    <source>
        <dbReference type="ARBA" id="ARBA00023170"/>
    </source>
</evidence>
<dbReference type="GO" id="GO:0007204">
    <property type="term" value="P:positive regulation of cytosolic calcium ion concentration"/>
    <property type="evidence" value="ECO:0007669"/>
    <property type="project" value="TreeGrafter"/>
</dbReference>
<dbReference type="SUPFAM" id="SSF81321">
    <property type="entry name" value="Family A G protein-coupled receptor-like"/>
    <property type="match status" value="1"/>
</dbReference>
<dbReference type="GO" id="GO:0060326">
    <property type="term" value="P:cell chemotaxis"/>
    <property type="evidence" value="ECO:0007669"/>
    <property type="project" value="TreeGrafter"/>
</dbReference>
<keyword evidence="5 10" id="KW-0297">G-protein coupled receptor</keyword>
<feature type="domain" description="G-protein coupled receptors family 1 profile" evidence="13">
    <location>
        <begin position="115"/>
        <end position="371"/>
    </location>
</feature>
<evidence type="ECO:0000256" key="12">
    <source>
        <dbReference type="SAM" id="Phobius"/>
    </source>
</evidence>
<dbReference type="GO" id="GO:0005044">
    <property type="term" value="F:scavenger receptor activity"/>
    <property type="evidence" value="ECO:0007669"/>
    <property type="project" value="InterPro"/>
</dbReference>
<evidence type="ECO:0000256" key="5">
    <source>
        <dbReference type="ARBA" id="ARBA00023040"/>
    </source>
</evidence>
<dbReference type="InterPro" id="IPR005383">
    <property type="entry name" value="ACKR4"/>
</dbReference>
<dbReference type="PRINTS" id="PR00237">
    <property type="entry name" value="GPCRRHODOPSN"/>
</dbReference>
<dbReference type="PRINTS" id="PR01558">
    <property type="entry name" value="CHEMOKINER11"/>
</dbReference>
<evidence type="ECO:0000256" key="3">
    <source>
        <dbReference type="ARBA" id="ARBA00022692"/>
    </source>
</evidence>
<evidence type="ECO:0000256" key="6">
    <source>
        <dbReference type="ARBA" id="ARBA00023136"/>
    </source>
</evidence>
<evidence type="ECO:0000259" key="13">
    <source>
        <dbReference type="PROSITE" id="PS50262"/>
    </source>
</evidence>
<feature type="transmembrane region" description="Helical" evidence="12">
    <location>
        <begin position="135"/>
        <end position="154"/>
    </location>
</feature>
<dbReference type="Gene3D" id="1.20.1070.10">
    <property type="entry name" value="Rhodopsin 7-helix transmembrane proteins"/>
    <property type="match status" value="1"/>
</dbReference>
<dbReference type="PRINTS" id="PR00657">
    <property type="entry name" value="CCCHEMOKINER"/>
</dbReference>
<feature type="region of interest" description="Disordered" evidence="11">
    <location>
        <begin position="393"/>
        <end position="432"/>
    </location>
</feature>
<dbReference type="GO" id="GO:0019722">
    <property type="term" value="P:calcium-mediated signaling"/>
    <property type="evidence" value="ECO:0007669"/>
    <property type="project" value="TreeGrafter"/>
</dbReference>
<keyword evidence="8" id="KW-0325">Glycoprotein</keyword>
<dbReference type="AlphaFoldDB" id="A0A437C7M3"/>
<evidence type="ECO:0000313" key="15">
    <source>
        <dbReference type="Proteomes" id="UP000283210"/>
    </source>
</evidence>
<dbReference type="PROSITE" id="PS50262">
    <property type="entry name" value="G_PROTEIN_RECEP_F1_2"/>
    <property type="match status" value="1"/>
</dbReference>
<reference evidence="14 15" key="1">
    <citation type="submission" date="2018-11" db="EMBL/GenBank/DDBJ databases">
        <authorList>
            <person name="Lopez-Roques C."/>
            <person name="Donnadieu C."/>
            <person name="Bouchez O."/>
            <person name="Klopp C."/>
            <person name="Cabau C."/>
            <person name="Zahm M."/>
        </authorList>
    </citation>
    <scope>NUCLEOTIDE SEQUENCE [LARGE SCALE GENOMIC DNA]</scope>
    <source>
        <strain evidence="14">RS831</strain>
        <tissue evidence="14">Whole body</tissue>
    </source>
</reference>
<dbReference type="EMBL" id="CM012456">
    <property type="protein sequence ID" value="RVE58709.1"/>
    <property type="molecule type" value="Genomic_DNA"/>
</dbReference>
<dbReference type="PROSITE" id="PS00237">
    <property type="entry name" value="G_PROTEIN_RECEP_F1_1"/>
    <property type="match status" value="1"/>
</dbReference>
<comment type="subcellular location">
    <subcellularLocation>
        <location evidence="1">Cell membrane</location>
        <topology evidence="1">Multi-pass membrane protein</topology>
    </subcellularLocation>
</comment>
<keyword evidence="9 10" id="KW-0807">Transducer</keyword>
<dbReference type="PANTHER" id="PTHR10489:SF733">
    <property type="entry name" value="ATYPICAL CHEMOKINE RECEPTOR 4"/>
    <property type="match status" value="1"/>
</dbReference>
<feature type="transmembrane region" description="Helical" evidence="12">
    <location>
        <begin position="174"/>
        <end position="195"/>
    </location>
</feature>
<keyword evidence="6 12" id="KW-0472">Membrane</keyword>
<feature type="transmembrane region" description="Helical" evidence="12">
    <location>
        <begin position="309"/>
        <end position="327"/>
    </location>
</feature>
<evidence type="ECO:0000256" key="4">
    <source>
        <dbReference type="ARBA" id="ARBA00022989"/>
    </source>
</evidence>
<evidence type="ECO:0000256" key="2">
    <source>
        <dbReference type="ARBA" id="ARBA00022475"/>
    </source>
</evidence>
<protein>
    <recommendedName>
        <fullName evidence="13">G-protein coupled receptors family 1 profile domain-containing protein</fullName>
    </recommendedName>
</protein>
<dbReference type="PANTHER" id="PTHR10489">
    <property type="entry name" value="CELL ADHESION MOLECULE"/>
    <property type="match status" value="1"/>
</dbReference>
<gene>
    <name evidence="14" type="ORF">OJAV_G00197150</name>
</gene>
<evidence type="ECO:0000256" key="1">
    <source>
        <dbReference type="ARBA" id="ARBA00004651"/>
    </source>
</evidence>
<feature type="compositionally biased region" description="Basic and acidic residues" evidence="11">
    <location>
        <begin position="393"/>
        <end position="405"/>
    </location>
</feature>
<feature type="transmembrane region" description="Helical" evidence="12">
    <location>
        <begin position="216"/>
        <end position="237"/>
    </location>
</feature>
<reference evidence="14 15" key="2">
    <citation type="submission" date="2019-01" db="EMBL/GenBank/DDBJ databases">
        <title>A chromosome length genome reference of the Java medaka (oryzias javanicus).</title>
        <authorList>
            <person name="Herpin A."/>
            <person name="Takehana Y."/>
            <person name="Naruse K."/>
            <person name="Ansai S."/>
            <person name="Kawaguchi M."/>
        </authorList>
    </citation>
    <scope>NUCLEOTIDE SEQUENCE [LARGE SCALE GENOMIC DNA]</scope>
    <source>
        <strain evidence="14">RS831</strain>
        <tissue evidence="14">Whole body</tissue>
    </source>
</reference>